<gene>
    <name evidence="10" type="ORF">CVT25_003245</name>
</gene>
<dbReference type="AlphaFoldDB" id="A0A409WMJ7"/>
<feature type="transmembrane region" description="Helical" evidence="8">
    <location>
        <begin position="233"/>
        <end position="254"/>
    </location>
</feature>
<dbReference type="InterPro" id="IPR022764">
    <property type="entry name" value="Peptidase_S54_rhomboid_dom"/>
</dbReference>
<dbReference type="Pfam" id="PF01694">
    <property type="entry name" value="Rhomboid"/>
    <property type="match status" value="1"/>
</dbReference>
<dbReference type="OrthoDB" id="10260614at2759"/>
<keyword evidence="5 8" id="KW-1133">Transmembrane helix</keyword>
<evidence type="ECO:0000256" key="4">
    <source>
        <dbReference type="ARBA" id="ARBA00022801"/>
    </source>
</evidence>
<dbReference type="Proteomes" id="UP000283269">
    <property type="component" value="Unassembled WGS sequence"/>
</dbReference>
<evidence type="ECO:0000256" key="3">
    <source>
        <dbReference type="ARBA" id="ARBA00022692"/>
    </source>
</evidence>
<evidence type="ECO:0000256" key="2">
    <source>
        <dbReference type="ARBA" id="ARBA00009045"/>
    </source>
</evidence>
<feature type="region of interest" description="Disordered" evidence="7">
    <location>
        <begin position="34"/>
        <end position="65"/>
    </location>
</feature>
<feature type="transmembrane region" description="Helical" evidence="8">
    <location>
        <begin position="405"/>
        <end position="423"/>
    </location>
</feature>
<keyword evidence="3 8" id="KW-0812">Transmembrane</keyword>
<dbReference type="InterPro" id="IPR050925">
    <property type="entry name" value="Rhomboid_protease_S54"/>
</dbReference>
<evidence type="ECO:0000256" key="8">
    <source>
        <dbReference type="SAM" id="Phobius"/>
    </source>
</evidence>
<organism evidence="10 11">
    <name type="scientific">Psilocybe cyanescens</name>
    <dbReference type="NCBI Taxonomy" id="93625"/>
    <lineage>
        <taxon>Eukaryota</taxon>
        <taxon>Fungi</taxon>
        <taxon>Dikarya</taxon>
        <taxon>Basidiomycota</taxon>
        <taxon>Agaricomycotina</taxon>
        <taxon>Agaricomycetes</taxon>
        <taxon>Agaricomycetidae</taxon>
        <taxon>Agaricales</taxon>
        <taxon>Agaricineae</taxon>
        <taxon>Strophariaceae</taxon>
        <taxon>Psilocybe</taxon>
    </lineage>
</organism>
<feature type="domain" description="Peptidase S54 rhomboid" evidence="9">
    <location>
        <begin position="221"/>
        <end position="422"/>
    </location>
</feature>
<keyword evidence="4" id="KW-0378">Hydrolase</keyword>
<dbReference type="STRING" id="93625.A0A409WMJ7"/>
<comment type="caution">
    <text evidence="10">The sequence shown here is derived from an EMBL/GenBank/DDBJ whole genome shotgun (WGS) entry which is preliminary data.</text>
</comment>
<accession>A0A409WMJ7</accession>
<comment type="subcellular location">
    <subcellularLocation>
        <location evidence="1">Membrane</location>
        <topology evidence="1">Multi-pass membrane protein</topology>
    </subcellularLocation>
</comment>
<evidence type="ECO:0000313" key="10">
    <source>
        <dbReference type="EMBL" id="PPQ79671.1"/>
    </source>
</evidence>
<feature type="compositionally biased region" description="Polar residues" evidence="7">
    <location>
        <begin position="34"/>
        <end position="57"/>
    </location>
</feature>
<dbReference type="InParanoid" id="A0A409WMJ7"/>
<dbReference type="SUPFAM" id="SSF144091">
    <property type="entry name" value="Rhomboid-like"/>
    <property type="match status" value="1"/>
</dbReference>
<sequence length="453" mass="50052">MLLTILRCRSRISWRKSSIRPLSTRPFSQTVSRAFPRSSLQQELEAKSPTTTASPSAENAEPLTEPGATFYDKVGKPGIRKQVLFATLASFLAFSVAAAQTDLETDHWIERMVAVAPVWSVKAISNTDLKRAQNAELIQRLREKLANIQTTVQQLPVLIRPWINLATVSVMQPYADASEGKRLCWKICLLNAGVWALWKVRSLRGFMNVRFMHNPLSGLSYTLLTSTFSHRTAIHLLCNCLALESFGSAAYYYLLREQNKAEPVILESTTSYHFLAFFISGKSPGLFSGLVSHIVNAKFRYPRLVAELASSTNTARKTETWASAVAATTASAAGKTAAKRKTLDILPSLGASGAIYAAVTMTALAFPDSQIALFIPPSYPINIQYGVGGLMLLDVIGIVRGWRFFDHWAHLGGAAFGMLYYAYGPTYWRYLRQLNLEAKATEDPPPSSTTVEI</sequence>
<evidence type="ECO:0000259" key="9">
    <source>
        <dbReference type="Pfam" id="PF01694"/>
    </source>
</evidence>
<feature type="transmembrane region" description="Helical" evidence="8">
    <location>
        <begin position="345"/>
        <end position="367"/>
    </location>
</feature>
<dbReference type="GO" id="GO:0006465">
    <property type="term" value="P:signal peptide processing"/>
    <property type="evidence" value="ECO:0007669"/>
    <property type="project" value="TreeGrafter"/>
</dbReference>
<name>A0A409WMJ7_PSICY</name>
<dbReference type="PANTHER" id="PTHR43731">
    <property type="entry name" value="RHOMBOID PROTEASE"/>
    <property type="match status" value="1"/>
</dbReference>
<dbReference type="PANTHER" id="PTHR43731:SF14">
    <property type="entry name" value="PRESENILIN-ASSOCIATED RHOMBOID-LIKE PROTEIN, MITOCHONDRIAL"/>
    <property type="match status" value="1"/>
</dbReference>
<dbReference type="InterPro" id="IPR035952">
    <property type="entry name" value="Rhomboid-like_sf"/>
</dbReference>
<dbReference type="Gene3D" id="1.20.1540.10">
    <property type="entry name" value="Rhomboid-like"/>
    <property type="match status" value="1"/>
</dbReference>
<keyword evidence="6 8" id="KW-0472">Membrane</keyword>
<dbReference type="EMBL" id="NHYD01003368">
    <property type="protein sequence ID" value="PPQ79671.1"/>
    <property type="molecule type" value="Genomic_DNA"/>
</dbReference>
<evidence type="ECO:0000256" key="7">
    <source>
        <dbReference type="SAM" id="MobiDB-lite"/>
    </source>
</evidence>
<comment type="similarity">
    <text evidence="2">Belongs to the peptidase S54 family.</text>
</comment>
<dbReference type="FunCoup" id="A0A409WMJ7">
    <property type="interactions" value="316"/>
</dbReference>
<evidence type="ECO:0000256" key="6">
    <source>
        <dbReference type="ARBA" id="ARBA00023136"/>
    </source>
</evidence>
<evidence type="ECO:0000256" key="5">
    <source>
        <dbReference type="ARBA" id="ARBA00022989"/>
    </source>
</evidence>
<dbReference type="GO" id="GO:0016020">
    <property type="term" value="C:membrane"/>
    <property type="evidence" value="ECO:0007669"/>
    <property type="project" value="UniProtKB-SubCell"/>
</dbReference>
<proteinExistence type="inferred from homology"/>
<dbReference type="GO" id="GO:0004252">
    <property type="term" value="F:serine-type endopeptidase activity"/>
    <property type="evidence" value="ECO:0007669"/>
    <property type="project" value="InterPro"/>
</dbReference>
<reference evidence="10 11" key="1">
    <citation type="journal article" date="2018" name="Evol. Lett.">
        <title>Horizontal gene cluster transfer increased hallucinogenic mushroom diversity.</title>
        <authorList>
            <person name="Reynolds H.T."/>
            <person name="Vijayakumar V."/>
            <person name="Gluck-Thaler E."/>
            <person name="Korotkin H.B."/>
            <person name="Matheny P.B."/>
            <person name="Slot J.C."/>
        </authorList>
    </citation>
    <scope>NUCLEOTIDE SEQUENCE [LARGE SCALE GENOMIC DNA]</scope>
    <source>
        <strain evidence="10 11">2631</strain>
    </source>
</reference>
<keyword evidence="11" id="KW-1185">Reference proteome</keyword>
<evidence type="ECO:0000313" key="11">
    <source>
        <dbReference type="Proteomes" id="UP000283269"/>
    </source>
</evidence>
<evidence type="ECO:0000256" key="1">
    <source>
        <dbReference type="ARBA" id="ARBA00004141"/>
    </source>
</evidence>
<protein>
    <recommendedName>
        <fullName evidence="9">Peptidase S54 rhomboid domain-containing protein</fullName>
    </recommendedName>
</protein>